<sequence>MYSFSRVSDFVPIMPSTVSLFNHYVGRLLTAVLPLVLATTSWSATGNSNSVRQTYLPDDFVRFAPRSALDMVRQIPGFSVNDGDGERGFGQADTNVLINNRRVSGKSNGPRQALERLSVESVIRLEILDGASLDIGGLSGQVLNVVTSSQKQISGRYSYSPRVRPTGESSEERWREFSVSLTGSSEGADWTLGIANEQRSFGDYGPEVIADGTGRIVEYREETGRRQFDRPNISGSYSRQSASGNTFNIVGELNGFYSDEQEVSDRGSGTPAANTRQLKRSEDEYNYELGTDYEIALGSGQLKLIALHRFEHSPTLDRVDTLFADGRSEGSVFDRIADEAESILRAEYAFSGLDSQWRWALEGTENYLDIDAGLTELNSAGQFVPVPLDGANSRVEETRAETTLNVSHQLSNNMTAQATLGVEYSEIRQTGNTKVVRDFVRPKGFISLNYKPSETLFLSAKLERYVGQLRFFDFIASVDVNQEREDVTNINLVPPQGWLLEVEAQRSLGALGNTTFNLFFEDIEDIVDRIPIEGGGQAPGNINTAKRYGGSFEATFLSDDFLWKGGRADLSFDYSKSRVRDPILGTSRAIGNDFRKSYRLDLRQDFEDSSWAIGGAIDYSEVYPSVRIDEISFYNQSPEILNLYLENKDVGGLTIRANIWNLLGAKNRLERTIYSDRLSGDVAFSEKRSRSFGYSYTLTIEGTF</sequence>
<evidence type="ECO:0000313" key="1">
    <source>
        <dbReference type="EMBL" id="UZP73449.1"/>
    </source>
</evidence>
<accession>A0ABY6Q3A4</accession>
<proteinExistence type="predicted"/>
<dbReference type="EMBL" id="CP036501">
    <property type="protein sequence ID" value="UZP73449.1"/>
    <property type="molecule type" value="Genomic_DNA"/>
</dbReference>
<gene>
    <name evidence="1" type="ORF">E0F26_01290</name>
</gene>
<organism evidence="1 2">
    <name type="scientific">Candidatus Paraluminiphilus aquimaris</name>
    <dbReference type="NCBI Taxonomy" id="2518994"/>
    <lineage>
        <taxon>Bacteria</taxon>
        <taxon>Pseudomonadati</taxon>
        <taxon>Pseudomonadota</taxon>
        <taxon>Gammaproteobacteria</taxon>
        <taxon>Cellvibrionales</taxon>
        <taxon>Halieaceae</taxon>
        <taxon>Candidatus Paraluminiphilus</taxon>
    </lineage>
</organism>
<reference evidence="1 2" key="1">
    <citation type="submission" date="2019-02" db="EMBL/GenBank/DDBJ databases">
        <title>Halieaceae_genomes.</title>
        <authorList>
            <person name="Li S.-H."/>
        </authorList>
    </citation>
    <scope>NUCLEOTIDE SEQUENCE [LARGE SCALE GENOMIC DNA]</scope>
    <source>
        <strain evidence="1 2">JH123</strain>
    </source>
</reference>
<evidence type="ECO:0008006" key="3">
    <source>
        <dbReference type="Google" id="ProtNLM"/>
    </source>
</evidence>
<dbReference type="SUPFAM" id="SSF56935">
    <property type="entry name" value="Porins"/>
    <property type="match status" value="1"/>
</dbReference>
<dbReference type="Gene3D" id="2.170.130.10">
    <property type="entry name" value="TonB-dependent receptor, plug domain"/>
    <property type="match status" value="1"/>
</dbReference>
<evidence type="ECO:0000313" key="2">
    <source>
        <dbReference type="Proteomes" id="UP001317963"/>
    </source>
</evidence>
<name>A0ABY6Q3A4_9GAMM</name>
<dbReference type="RefSeq" id="WP_279242236.1">
    <property type="nucleotide sequence ID" value="NZ_CP036501.1"/>
</dbReference>
<dbReference type="Proteomes" id="UP001317963">
    <property type="component" value="Chromosome"/>
</dbReference>
<dbReference type="InterPro" id="IPR037066">
    <property type="entry name" value="Plug_dom_sf"/>
</dbReference>
<protein>
    <recommendedName>
        <fullName evidence="3">TonB-dependent receptor plug domain-containing protein</fullName>
    </recommendedName>
</protein>
<keyword evidence="2" id="KW-1185">Reference proteome</keyword>